<reference evidence="1" key="1">
    <citation type="submission" date="2018-05" db="EMBL/GenBank/DDBJ databases">
        <authorList>
            <person name="Lanie J.A."/>
            <person name="Ng W.-L."/>
            <person name="Kazmierczak K.M."/>
            <person name="Andrzejewski T.M."/>
            <person name="Davidsen T.M."/>
            <person name="Wayne K.J."/>
            <person name="Tettelin H."/>
            <person name="Glass J.I."/>
            <person name="Rusch D."/>
            <person name="Podicherti R."/>
            <person name="Tsui H.-C.T."/>
            <person name="Winkler M.E."/>
        </authorList>
    </citation>
    <scope>NUCLEOTIDE SEQUENCE</scope>
</reference>
<dbReference type="EMBL" id="UINC01133383">
    <property type="protein sequence ID" value="SVD16283.1"/>
    <property type="molecule type" value="Genomic_DNA"/>
</dbReference>
<dbReference type="InterPro" id="IPR009297">
    <property type="entry name" value="DUF952"/>
</dbReference>
<accession>A0A382T2T6</accession>
<evidence type="ECO:0000313" key="1">
    <source>
        <dbReference type="EMBL" id="SVD16283.1"/>
    </source>
</evidence>
<dbReference type="AlphaFoldDB" id="A0A382T2T6"/>
<gene>
    <name evidence="1" type="ORF">METZ01_LOCUS369137</name>
</gene>
<dbReference type="Pfam" id="PF06108">
    <property type="entry name" value="DUF952"/>
    <property type="match status" value="1"/>
</dbReference>
<proteinExistence type="predicted"/>
<organism evidence="1">
    <name type="scientific">marine metagenome</name>
    <dbReference type="NCBI Taxonomy" id="408172"/>
    <lineage>
        <taxon>unclassified sequences</taxon>
        <taxon>metagenomes</taxon>
        <taxon>ecological metagenomes</taxon>
    </lineage>
</organism>
<name>A0A382T2T6_9ZZZZ</name>
<dbReference type="SUPFAM" id="SSF56399">
    <property type="entry name" value="ADP-ribosylation"/>
    <property type="match status" value="1"/>
</dbReference>
<sequence length="155" mass="17820">MRKRLSIQILVLFSLVFLLPFSAIGEDSNLGGEFRMVNDVYKILTIEQWENASKTGFIVTELDKKDGFVHLSNSSQLALTLSLFFTEHEKLVLLQLNQEEIKDSLVFEDPIPKGERRGLFPHLYDDLSVTQVSEVWHLEKGAFILPKEILLQSER</sequence>
<evidence type="ECO:0008006" key="2">
    <source>
        <dbReference type="Google" id="ProtNLM"/>
    </source>
</evidence>
<dbReference type="PANTHER" id="PTHR34129:SF1">
    <property type="entry name" value="DUF952 DOMAIN-CONTAINING PROTEIN"/>
    <property type="match status" value="1"/>
</dbReference>
<dbReference type="PANTHER" id="PTHR34129">
    <property type="entry name" value="BLR1139 PROTEIN"/>
    <property type="match status" value="1"/>
</dbReference>
<protein>
    <recommendedName>
        <fullName evidence="2">DUF952 domain-containing protein</fullName>
    </recommendedName>
</protein>
<dbReference type="Gene3D" id="3.20.170.20">
    <property type="entry name" value="Protein of unknown function DUF952"/>
    <property type="match status" value="1"/>
</dbReference>